<name>A0ABZ1JGL6_9ACTN</name>
<accession>A0ABZ1JGL6</accession>
<keyword evidence="2" id="KW-1185">Reference proteome</keyword>
<dbReference type="InterPro" id="IPR024747">
    <property type="entry name" value="Pyridox_Oxase-rel"/>
</dbReference>
<dbReference type="Pfam" id="PF12900">
    <property type="entry name" value="Pyridox_ox_2"/>
    <property type="match status" value="1"/>
</dbReference>
<reference evidence="1" key="1">
    <citation type="submission" date="2022-10" db="EMBL/GenBank/DDBJ databases">
        <title>The complete genomes of actinobacterial strains from the NBC collection.</title>
        <authorList>
            <person name="Joergensen T.S."/>
            <person name="Alvarez Arevalo M."/>
            <person name="Sterndorff E.B."/>
            <person name="Faurdal D."/>
            <person name="Vuksanovic O."/>
            <person name="Mourched A.-S."/>
            <person name="Charusanti P."/>
            <person name="Shaw S."/>
            <person name="Blin K."/>
            <person name="Weber T."/>
        </authorList>
    </citation>
    <scope>NUCLEOTIDE SEQUENCE</scope>
    <source>
        <strain evidence="1">NBC_00189</strain>
    </source>
</reference>
<dbReference type="Proteomes" id="UP001432166">
    <property type="component" value="Chromosome"/>
</dbReference>
<organism evidence="1 2">
    <name type="scientific">Streptomyces tauricus</name>
    <dbReference type="NCBI Taxonomy" id="68274"/>
    <lineage>
        <taxon>Bacteria</taxon>
        <taxon>Bacillati</taxon>
        <taxon>Actinomycetota</taxon>
        <taxon>Actinomycetes</taxon>
        <taxon>Kitasatosporales</taxon>
        <taxon>Streptomycetaceae</taxon>
        <taxon>Streptomyces</taxon>
        <taxon>Streptomyces aurantiacus group</taxon>
    </lineage>
</organism>
<dbReference type="RefSeq" id="WP_328938135.1">
    <property type="nucleotide sequence ID" value="NZ_CP108133.1"/>
</dbReference>
<evidence type="ECO:0000313" key="1">
    <source>
        <dbReference type="EMBL" id="WTP50762.1"/>
    </source>
</evidence>
<dbReference type="InterPro" id="IPR012349">
    <property type="entry name" value="Split_barrel_FMN-bd"/>
</dbReference>
<protein>
    <submittedName>
        <fullName evidence="1">Pyridoxamine 5'-phosphate oxidase family protein</fullName>
    </submittedName>
</protein>
<dbReference type="EMBL" id="CP108133">
    <property type="protein sequence ID" value="WTP50762.1"/>
    <property type="molecule type" value="Genomic_DNA"/>
</dbReference>
<proteinExistence type="predicted"/>
<dbReference type="Gene3D" id="2.30.110.10">
    <property type="entry name" value="Electron Transport, Fmn-binding Protein, Chain A"/>
    <property type="match status" value="1"/>
</dbReference>
<sequence>MPTDQHIAAGLLGRVEHGRVAASVRALPFLAPARHIVVADRLLLRMHKGHGHHRVCAGSVVAYGADNLASAPAGTERWSVHIVGWCERAEPTDTQLERFGPGPLRVDGGPFEAVYLEIAPSLATVHSLGITASATHPNEHNK</sequence>
<gene>
    <name evidence="1" type="ORF">OG288_22130</name>
</gene>
<evidence type="ECO:0000313" key="2">
    <source>
        <dbReference type="Proteomes" id="UP001432166"/>
    </source>
</evidence>